<gene>
    <name evidence="1" type="ORF">DL546_001581</name>
</gene>
<organism evidence="1 2">
    <name type="scientific">Coniochaeta pulveracea</name>
    <dbReference type="NCBI Taxonomy" id="177199"/>
    <lineage>
        <taxon>Eukaryota</taxon>
        <taxon>Fungi</taxon>
        <taxon>Dikarya</taxon>
        <taxon>Ascomycota</taxon>
        <taxon>Pezizomycotina</taxon>
        <taxon>Sordariomycetes</taxon>
        <taxon>Sordariomycetidae</taxon>
        <taxon>Coniochaetales</taxon>
        <taxon>Coniochaetaceae</taxon>
        <taxon>Coniochaeta</taxon>
    </lineage>
</organism>
<comment type="caution">
    <text evidence="1">The sequence shown here is derived from an EMBL/GenBank/DDBJ whole genome shotgun (WGS) entry which is preliminary data.</text>
</comment>
<evidence type="ECO:0000313" key="2">
    <source>
        <dbReference type="Proteomes" id="UP000275385"/>
    </source>
</evidence>
<name>A0A420XY94_9PEZI</name>
<accession>A0A420XY94</accession>
<sequence>MRQLIKWKSSAQLQVLDLDGCRLDLLPDLAGAGSRHLARRAASARYGSTTASIAVQALPGDQGAPTIPSSIGQHLRNSLWMAPTVKMQLPSSATGVVTSSATTMIGNGSRTDSIWKVVISSRFAVSCWAAHITMQSLVNAVPSSCVCYHAPHEVYTCARASACLPLQEPGVL</sequence>
<reference evidence="1 2" key="1">
    <citation type="submission" date="2018-08" db="EMBL/GenBank/DDBJ databases">
        <title>Draft genome of the lignicolous fungus Coniochaeta pulveracea.</title>
        <authorList>
            <person name="Borstlap C.J."/>
            <person name="De Witt R.N."/>
            <person name="Botha A."/>
            <person name="Volschenk H."/>
        </authorList>
    </citation>
    <scope>NUCLEOTIDE SEQUENCE [LARGE SCALE GENOMIC DNA]</scope>
    <source>
        <strain evidence="1 2">CAB683</strain>
    </source>
</reference>
<proteinExistence type="predicted"/>
<dbReference type="Proteomes" id="UP000275385">
    <property type="component" value="Unassembled WGS sequence"/>
</dbReference>
<dbReference type="AlphaFoldDB" id="A0A420XY94"/>
<keyword evidence="2" id="KW-1185">Reference proteome</keyword>
<protein>
    <submittedName>
        <fullName evidence="1">Uncharacterized protein</fullName>
    </submittedName>
</protein>
<evidence type="ECO:0000313" key="1">
    <source>
        <dbReference type="EMBL" id="RKU40633.1"/>
    </source>
</evidence>
<dbReference type="EMBL" id="QVQW01000096">
    <property type="protein sequence ID" value="RKU40633.1"/>
    <property type="molecule type" value="Genomic_DNA"/>
</dbReference>